<dbReference type="Gene3D" id="3.40.1700.10">
    <property type="entry name" value="DNA integrity scanning protein, DisA, N-terminal domain"/>
    <property type="match status" value="1"/>
</dbReference>
<evidence type="ECO:0000313" key="8">
    <source>
        <dbReference type="Proteomes" id="UP000464178"/>
    </source>
</evidence>
<gene>
    <name evidence="7" type="ORF">SOIL9_00750</name>
</gene>
<proteinExistence type="inferred from homology"/>
<dbReference type="InterPro" id="IPR036888">
    <property type="entry name" value="DNA_integrity_DisA_N_sf"/>
</dbReference>
<evidence type="ECO:0000256" key="3">
    <source>
        <dbReference type="ARBA" id="ARBA00022695"/>
    </source>
</evidence>
<dbReference type="InterPro" id="IPR003390">
    <property type="entry name" value="DNA_integrity_scan_DisA_N"/>
</dbReference>
<evidence type="ECO:0000256" key="1">
    <source>
        <dbReference type="ARBA" id="ARBA00000877"/>
    </source>
</evidence>
<evidence type="ECO:0000313" key="7">
    <source>
        <dbReference type="EMBL" id="VTR99036.1"/>
    </source>
</evidence>
<comment type="catalytic activity">
    <reaction evidence="1">
        <text>2 ATP = 3',3'-c-di-AMP + 2 diphosphate</text>
        <dbReference type="Rhea" id="RHEA:35655"/>
        <dbReference type="ChEBI" id="CHEBI:30616"/>
        <dbReference type="ChEBI" id="CHEBI:33019"/>
        <dbReference type="ChEBI" id="CHEBI:71500"/>
        <dbReference type="EC" id="2.7.7.85"/>
    </reaction>
</comment>
<dbReference type="Pfam" id="PF21755">
    <property type="entry name" value="DacZ_P"/>
    <property type="match status" value="1"/>
</dbReference>
<dbReference type="GO" id="GO:0004016">
    <property type="term" value="F:adenylate cyclase activity"/>
    <property type="evidence" value="ECO:0007669"/>
    <property type="project" value="TreeGrafter"/>
</dbReference>
<dbReference type="Pfam" id="PF02457">
    <property type="entry name" value="DAC"/>
    <property type="match status" value="1"/>
</dbReference>
<dbReference type="HAMAP" id="MF_00840">
    <property type="entry name" value="DacZ"/>
    <property type="match status" value="1"/>
</dbReference>
<dbReference type="PROSITE" id="PS51794">
    <property type="entry name" value="DAC"/>
    <property type="match status" value="1"/>
</dbReference>
<keyword evidence="4" id="KW-0547">Nucleotide-binding</keyword>
<dbReference type="PANTHER" id="PTHR34185">
    <property type="entry name" value="DIADENYLATE CYCLASE"/>
    <property type="match status" value="1"/>
</dbReference>
<feature type="domain" description="DAC" evidence="6">
    <location>
        <begin position="135"/>
        <end position="294"/>
    </location>
</feature>
<evidence type="ECO:0000256" key="2">
    <source>
        <dbReference type="ARBA" id="ARBA00022679"/>
    </source>
</evidence>
<keyword evidence="8" id="KW-1185">Reference proteome</keyword>
<evidence type="ECO:0000256" key="5">
    <source>
        <dbReference type="ARBA" id="ARBA00022840"/>
    </source>
</evidence>
<name>A0A6P2DCQ7_9BACT</name>
<sequence length="324" mass="35074">MSLPSQSVALLQAARDLVKSLPADAVLLLTETSIDWDEVGRMLAGCKLFVAAENPALTKSLRENPDWTVIDLDPEPLPTQERMNAALLKAVTEDLLQPGSHIVAIYNGIATLEDAPEPVDSLSVIHLGEHLERMTAQDLRVLGDAAPIDVLRAVVDLATEIGREGREGQPIGTILVVGDTRKVLSLSHFQNFNPFRGYSRAERDVRKRDVREQIKEIAKLDGALLIGRDGIAEAACLHLGGRGDGVNIRKGFGSRHMAAAAISKQTSSVAFAVSQSSGSVRVFQGGEEVLHIEPLARPHVWQPFRLENQEQAPAEPDDSGDEVS</sequence>
<dbReference type="InterPro" id="IPR014499">
    <property type="entry name" value="DAC_DacZ"/>
</dbReference>
<dbReference type="InterPro" id="IPR050338">
    <property type="entry name" value="DisA"/>
</dbReference>
<dbReference type="SUPFAM" id="SSF143597">
    <property type="entry name" value="YojJ-like"/>
    <property type="match status" value="1"/>
</dbReference>
<dbReference type="InterPro" id="IPR048544">
    <property type="entry name" value="DacZ_P"/>
</dbReference>
<dbReference type="RefSeq" id="WP_162671770.1">
    <property type="nucleotide sequence ID" value="NZ_LR593886.1"/>
</dbReference>
<dbReference type="PANTHER" id="PTHR34185:SF1">
    <property type="entry name" value="DIADENYLATE CYCLASE"/>
    <property type="match status" value="1"/>
</dbReference>
<organism evidence="7 8">
    <name type="scientific">Gemmata massiliana</name>
    <dbReference type="NCBI Taxonomy" id="1210884"/>
    <lineage>
        <taxon>Bacteria</taxon>
        <taxon>Pseudomonadati</taxon>
        <taxon>Planctomycetota</taxon>
        <taxon>Planctomycetia</taxon>
        <taxon>Gemmatales</taxon>
        <taxon>Gemmataceae</taxon>
        <taxon>Gemmata</taxon>
    </lineage>
</organism>
<dbReference type="GO" id="GO:0005524">
    <property type="term" value="F:ATP binding"/>
    <property type="evidence" value="ECO:0007669"/>
    <property type="project" value="UniProtKB-KW"/>
</dbReference>
<keyword evidence="3" id="KW-0548">Nucleotidyltransferase</keyword>
<dbReference type="Proteomes" id="UP000464178">
    <property type="component" value="Chromosome"/>
</dbReference>
<reference evidence="7 8" key="1">
    <citation type="submission" date="2019-05" db="EMBL/GenBank/DDBJ databases">
        <authorList>
            <consortium name="Science for Life Laboratories"/>
        </authorList>
    </citation>
    <scope>NUCLEOTIDE SEQUENCE [LARGE SCALE GENOMIC DNA]</scope>
    <source>
        <strain evidence="7">Soil9</strain>
    </source>
</reference>
<evidence type="ECO:0000256" key="4">
    <source>
        <dbReference type="ARBA" id="ARBA00022741"/>
    </source>
</evidence>
<protein>
    <recommendedName>
        <fullName evidence="6">DAC domain-containing protein</fullName>
    </recommendedName>
</protein>
<dbReference type="KEGG" id="gms:SOIL9_00750"/>
<keyword evidence="2" id="KW-0808">Transferase</keyword>
<dbReference type="AlphaFoldDB" id="A0A6P2DCQ7"/>
<dbReference type="EMBL" id="LR593886">
    <property type="protein sequence ID" value="VTR99036.1"/>
    <property type="molecule type" value="Genomic_DNA"/>
</dbReference>
<dbReference type="GO" id="GO:0106408">
    <property type="term" value="F:diadenylate cyclase activity"/>
    <property type="evidence" value="ECO:0007669"/>
    <property type="project" value="UniProtKB-EC"/>
</dbReference>
<evidence type="ECO:0000259" key="6">
    <source>
        <dbReference type="PROSITE" id="PS51794"/>
    </source>
</evidence>
<keyword evidence="5" id="KW-0067">ATP-binding</keyword>
<accession>A0A6P2DCQ7</accession>